<reference evidence="2" key="2">
    <citation type="submission" date="2016-02" db="EMBL/GenBank/DDBJ databases">
        <title>Draft genome sequence of five rapidly growing Mycobacterium species.</title>
        <authorList>
            <person name="Katahira K."/>
            <person name="Gotou Y."/>
            <person name="Iida K."/>
            <person name="Ogura Y."/>
            <person name="Hayashi T."/>
        </authorList>
    </citation>
    <scope>NUCLEOTIDE SEQUENCE [LARGE SCALE GENOMIC DNA]</scope>
    <source>
        <strain evidence="2">JCM15298</strain>
    </source>
</reference>
<name>A0A100W7Y1_MYCCR</name>
<proteinExistence type="predicted"/>
<dbReference type="OrthoDB" id="4763789at2"/>
<keyword evidence="2" id="KW-1185">Reference proteome</keyword>
<evidence type="ECO:0000313" key="1">
    <source>
        <dbReference type="EMBL" id="GAS93186.1"/>
    </source>
</evidence>
<accession>A0A100W7Y1</accession>
<evidence type="ECO:0000313" key="2">
    <source>
        <dbReference type="Proteomes" id="UP000069443"/>
    </source>
</evidence>
<dbReference type="EMBL" id="BCSY01000007">
    <property type="protein sequence ID" value="GAS93186.1"/>
    <property type="molecule type" value="Genomic_DNA"/>
</dbReference>
<protein>
    <recommendedName>
        <fullName evidence="3">Helix-turn-helix domain-containing protein</fullName>
    </recommendedName>
</protein>
<dbReference type="Proteomes" id="UP000069443">
    <property type="component" value="Unassembled WGS sequence"/>
</dbReference>
<organism evidence="1 2">
    <name type="scientific">Mycolicibacterium canariasense</name>
    <name type="common">Mycobacterium canariasense</name>
    <dbReference type="NCBI Taxonomy" id="228230"/>
    <lineage>
        <taxon>Bacteria</taxon>
        <taxon>Bacillati</taxon>
        <taxon>Actinomycetota</taxon>
        <taxon>Actinomycetes</taxon>
        <taxon>Mycobacteriales</taxon>
        <taxon>Mycobacteriaceae</taxon>
        <taxon>Mycolicibacterium</taxon>
    </lineage>
</organism>
<dbReference type="RefSeq" id="WP_057969518.1">
    <property type="nucleotide sequence ID" value="NZ_BCSY01000007.1"/>
</dbReference>
<sequence>MTERAVADLDRSVTYDAEAQVLSAVFEVKAPTLRQATTLALRLARPLLREKPSAIAVQPTEQHQALLAHPPEMDLLSVGDAAQVLGVSATRVIQLLQKTPGFPAPVAKPRSGPIWTRASIEAFRTRRENHPLAAGRPRKHA</sequence>
<reference evidence="2" key="1">
    <citation type="journal article" date="2016" name="Genome Announc.">
        <title>Draft Genome Sequences of Five Rapidly Growing Mycobacterium Species, M. thermoresistibile, M. fortuitum subsp. acetamidolyticum, M. canariasense, M. brisbanense, and M. novocastrense.</title>
        <authorList>
            <person name="Katahira K."/>
            <person name="Ogura Y."/>
            <person name="Gotoh Y."/>
            <person name="Hayashi T."/>
        </authorList>
    </citation>
    <scope>NUCLEOTIDE SEQUENCE [LARGE SCALE GENOMIC DNA]</scope>
    <source>
        <strain evidence="2">JCM15298</strain>
    </source>
</reference>
<evidence type="ECO:0008006" key="3">
    <source>
        <dbReference type="Google" id="ProtNLM"/>
    </source>
</evidence>
<gene>
    <name evidence="1" type="ORF">RMCC_0152</name>
</gene>
<comment type="caution">
    <text evidence="1">The sequence shown here is derived from an EMBL/GenBank/DDBJ whole genome shotgun (WGS) entry which is preliminary data.</text>
</comment>
<dbReference type="AlphaFoldDB" id="A0A100W7Y1"/>